<gene>
    <name evidence="2" type="ORF">U6N30_23470</name>
</gene>
<dbReference type="Pfam" id="PF13794">
    <property type="entry name" value="MiaE_2"/>
    <property type="match status" value="1"/>
</dbReference>
<dbReference type="InterPro" id="IPR009078">
    <property type="entry name" value="Ferritin-like_SF"/>
</dbReference>
<protein>
    <submittedName>
        <fullName evidence="2">Ferritin-like fold-containing protein</fullName>
    </submittedName>
</protein>
<name>A0ABZ1AW82_9ACTN</name>
<dbReference type="CDD" id="cd00657">
    <property type="entry name" value="Ferritin_like"/>
    <property type="match status" value="1"/>
</dbReference>
<evidence type="ECO:0000259" key="1">
    <source>
        <dbReference type="Pfam" id="PF13794"/>
    </source>
</evidence>
<evidence type="ECO:0000313" key="2">
    <source>
        <dbReference type="EMBL" id="WRL62820.1"/>
    </source>
</evidence>
<dbReference type="Proteomes" id="UP001324287">
    <property type="component" value="Chromosome"/>
</dbReference>
<reference evidence="2 3" key="1">
    <citation type="submission" date="2023-12" db="EMBL/GenBank/DDBJ databases">
        <title>Blastococcus brunescens sp. nov., an actonobacterium isolated from sandstone collected in sahara desert.</title>
        <authorList>
            <person name="Gtari M."/>
            <person name="Ghodhbane F."/>
        </authorList>
    </citation>
    <scope>NUCLEOTIDE SEQUENCE [LARGE SCALE GENOMIC DNA]</scope>
    <source>
        <strain evidence="2 3">BMG 8361</strain>
    </source>
</reference>
<feature type="domain" description="Ferritin-like" evidence="1">
    <location>
        <begin position="9"/>
        <end position="187"/>
    </location>
</feature>
<organism evidence="2 3">
    <name type="scientific">Blastococcus brunescens</name>
    <dbReference type="NCBI Taxonomy" id="1564165"/>
    <lineage>
        <taxon>Bacteria</taxon>
        <taxon>Bacillati</taxon>
        <taxon>Actinomycetota</taxon>
        <taxon>Actinomycetes</taxon>
        <taxon>Geodermatophilales</taxon>
        <taxon>Geodermatophilaceae</taxon>
        <taxon>Blastococcus</taxon>
    </lineage>
</organism>
<sequence length="217" mass="23013">MTTPVDSGAVVDLLGALAYAELTAFDRLAEDARLAPTLAGRAALAKMAAAEIGHHAQLTERLAELGADPGEAMAPFVPALDAFHESTRPSTWLEGLVKAYVGDGLATDFYREIAAFLPDPDRALVLDVLADTGHADFAVREVRAAITADRKVPGRLSLWGRRLVGEAMSQSQAVIAEHDRLAELIIAGTGDLSGVARLIERITSAHTKRMKALGLNP</sequence>
<dbReference type="Gene3D" id="1.20.1260.10">
    <property type="match status" value="1"/>
</dbReference>
<proteinExistence type="predicted"/>
<dbReference type="InterPro" id="IPR012347">
    <property type="entry name" value="Ferritin-like"/>
</dbReference>
<keyword evidence="3" id="KW-1185">Reference proteome</keyword>
<dbReference type="SUPFAM" id="SSF47240">
    <property type="entry name" value="Ferritin-like"/>
    <property type="match status" value="1"/>
</dbReference>
<evidence type="ECO:0000313" key="3">
    <source>
        <dbReference type="Proteomes" id="UP001324287"/>
    </source>
</evidence>
<accession>A0ABZ1AW82</accession>
<dbReference type="EMBL" id="CP141261">
    <property type="protein sequence ID" value="WRL62820.1"/>
    <property type="molecule type" value="Genomic_DNA"/>
</dbReference>
<dbReference type="InterPro" id="IPR059125">
    <property type="entry name" value="Ferritin_actino"/>
</dbReference>